<organism evidence="2 3">
    <name type="scientific">Delitschia confertaspora ATCC 74209</name>
    <dbReference type="NCBI Taxonomy" id="1513339"/>
    <lineage>
        <taxon>Eukaryota</taxon>
        <taxon>Fungi</taxon>
        <taxon>Dikarya</taxon>
        <taxon>Ascomycota</taxon>
        <taxon>Pezizomycotina</taxon>
        <taxon>Dothideomycetes</taxon>
        <taxon>Pleosporomycetidae</taxon>
        <taxon>Pleosporales</taxon>
        <taxon>Delitschiaceae</taxon>
        <taxon>Delitschia</taxon>
    </lineage>
</organism>
<proteinExistence type="predicted"/>
<dbReference type="OrthoDB" id="5366531at2759"/>
<feature type="region of interest" description="Disordered" evidence="1">
    <location>
        <begin position="831"/>
        <end position="851"/>
    </location>
</feature>
<dbReference type="EMBL" id="ML993988">
    <property type="protein sequence ID" value="KAF2201156.1"/>
    <property type="molecule type" value="Genomic_DNA"/>
</dbReference>
<dbReference type="AlphaFoldDB" id="A0A9P4MS61"/>
<evidence type="ECO:0000313" key="2">
    <source>
        <dbReference type="EMBL" id="KAF2201156.1"/>
    </source>
</evidence>
<dbReference type="InterPro" id="IPR011990">
    <property type="entry name" value="TPR-like_helical_dom_sf"/>
</dbReference>
<dbReference type="Proteomes" id="UP000799536">
    <property type="component" value="Unassembled WGS sequence"/>
</dbReference>
<keyword evidence="3" id="KW-1185">Reference proteome</keyword>
<evidence type="ECO:0000256" key="1">
    <source>
        <dbReference type="SAM" id="MobiDB-lite"/>
    </source>
</evidence>
<name>A0A9P4MS61_9PLEO</name>
<gene>
    <name evidence="2" type="ORF">GQ43DRAFT_440841</name>
</gene>
<dbReference type="Gene3D" id="1.25.40.10">
    <property type="entry name" value="Tetratricopeptide repeat domain"/>
    <property type="match status" value="1"/>
</dbReference>
<accession>A0A9P4MS61</accession>
<reference evidence="2" key="1">
    <citation type="journal article" date="2020" name="Stud. Mycol.">
        <title>101 Dothideomycetes genomes: a test case for predicting lifestyles and emergence of pathogens.</title>
        <authorList>
            <person name="Haridas S."/>
            <person name="Albert R."/>
            <person name="Binder M."/>
            <person name="Bloem J."/>
            <person name="Labutti K."/>
            <person name="Salamov A."/>
            <person name="Andreopoulos B."/>
            <person name="Baker S."/>
            <person name="Barry K."/>
            <person name="Bills G."/>
            <person name="Bluhm B."/>
            <person name="Cannon C."/>
            <person name="Castanera R."/>
            <person name="Culley D."/>
            <person name="Daum C."/>
            <person name="Ezra D."/>
            <person name="Gonzalez J."/>
            <person name="Henrissat B."/>
            <person name="Kuo A."/>
            <person name="Liang C."/>
            <person name="Lipzen A."/>
            <person name="Lutzoni F."/>
            <person name="Magnuson J."/>
            <person name="Mondo S."/>
            <person name="Nolan M."/>
            <person name="Ohm R."/>
            <person name="Pangilinan J."/>
            <person name="Park H.-J."/>
            <person name="Ramirez L."/>
            <person name="Alfaro M."/>
            <person name="Sun H."/>
            <person name="Tritt A."/>
            <person name="Yoshinaga Y."/>
            <person name="Zwiers L.-H."/>
            <person name="Turgeon B."/>
            <person name="Goodwin S."/>
            <person name="Spatafora J."/>
            <person name="Crous P."/>
            <person name="Grigoriev I."/>
        </authorList>
    </citation>
    <scope>NUCLEOTIDE SEQUENCE</scope>
    <source>
        <strain evidence="2">ATCC 74209</strain>
    </source>
</reference>
<comment type="caution">
    <text evidence="2">The sequence shown here is derived from an EMBL/GenBank/DDBJ whole genome shotgun (WGS) entry which is preliminary data.</text>
</comment>
<evidence type="ECO:0008006" key="4">
    <source>
        <dbReference type="Google" id="ProtNLM"/>
    </source>
</evidence>
<protein>
    <recommendedName>
        <fullName evidence="4">Pentatricopeptide repeat domain protein</fullName>
    </recommendedName>
</protein>
<evidence type="ECO:0000313" key="3">
    <source>
        <dbReference type="Proteomes" id="UP000799536"/>
    </source>
</evidence>
<sequence>MPRALDRLVASPSALRLLRSIVDAPELPVIWIPALSCCPTTASQRRWEATYTKARPNRLFKGQKRIHGLNLASDHSRSLDIEYESAVNHPVGATPRRVDNPDEPNKILLWTELLQYQYRVHGLEGIRYIWRGMVKRDIGIPTSTPEARILWGTLIKHRGIVEQVLAHAIHTYKTTGRFYPTLYEDCIGYWLSRRPTLALKCHEVLVSKLPLKRLPLQNLAALATKDANSLKTFSKIYQSSVERNVYDHIVLALCDKGEVLQARRWHLMCFERNDRPSSEARSHPMVRKFIAEYNAFAHPVTVQHSAKDGETDIKHTTYTNSEGVPRVPKYNQELMRRLMNREIGNVRYDDSFCARLFATRAFPVSSIIKGLRLVGVSEIGSQALRELALRAEPVSELPWLLKQLEDVGVSVRSSVFSLALEKFTKEKNFRLVRSLLASDQHPDVLEDAETQAKLLSYYLEQGDWEQAHRTLAILTLFHNDVKTESWNLMLQARIKQVDPGRITQILQEMHQNQVTITKETVLAIRNMLRRRQPGRRPVTHRGGHFDDLRFVSRTLMTILESGMGYVSPWLWREILRRFGMFGRLRELRRLVHWLLQWYAIRDGTSFSKLPKSEFLDAATARLRKEHKSPKLYFNIPHWLSQKNRIHPLRQLFSPAWQQGLVIWGFRAGLLSNTPLEQSLFTGVATNPRYRSRLLRKGLLNRISWTYGLRLLVELRDAGVLVQPYTVIQACKMMFMVMFGAGRSHKRANRIVEDVNRVPYHVYVREINRIWGRALFKEPESIVQRRLGTYADWVNPRTVMPAAALMDEAELRVLRELEVEHMKRKMEAKAEMESIEEQAAAKNTEHPSSNIPLNGALAALERVSRAHHSGRRGRTG</sequence>